<name>F1ACP2_9MONO</name>
<accession>F1ACP2</accession>
<reference evidence="2" key="1">
    <citation type="journal article" date="2010" name="Emerg. Infect. Dis.">
        <title>Pneumovirus in dogs with acute respiratory disease.</title>
        <authorList>
            <person name="Renshaw R.W."/>
            <person name="Zylich N.C."/>
            <person name="Laverack M.A."/>
            <person name="Glaser A.L."/>
            <person name="Dubovi E.J."/>
        </authorList>
    </citation>
    <scope>NUCLEOTIDE SEQUENCE</scope>
    <source>
        <strain evidence="2">Brne17</strain>
    </source>
</reference>
<proteinExistence type="predicted"/>
<sequence>MSTAMNKFTQTISKPATILNISDSEESSDEAGMGKVSRTTQSSERWLDLLIEKFQPSLQNITRYINRNFIRICNDRLKKEKMGYIEAKQYVEDMAWMVMASEADSIEWKCIRRQKKVTGEKYPKFFFVQHKEDWIECTGCILYPGHDLICNEDDDD</sequence>
<protein>
    <submittedName>
        <fullName evidence="2">Non-structural protein 2</fullName>
    </submittedName>
</protein>
<evidence type="ECO:0000256" key="1">
    <source>
        <dbReference type="SAM" id="MobiDB-lite"/>
    </source>
</evidence>
<evidence type="ECO:0000313" key="2">
    <source>
        <dbReference type="EMBL" id="ADZ31989.1"/>
    </source>
</evidence>
<reference evidence="2" key="2">
    <citation type="journal article" date="2011" name="Vet. Microbiol.">
        <title>Genomic analysis of a pneumovirus isolated from dogs with acute respiratory disease.</title>
        <authorList>
            <person name="Renshaw R."/>
            <person name="Laverack M."/>
            <person name="Zylich N."/>
            <person name="Glaser A."/>
            <person name="Dubovi E."/>
        </authorList>
    </citation>
    <scope>NUCLEOTIDE SEQUENCE</scope>
    <source>
        <strain evidence="2">Brne17</strain>
    </source>
</reference>
<feature type="region of interest" description="Disordered" evidence="1">
    <location>
        <begin position="19"/>
        <end position="39"/>
    </location>
</feature>
<gene>
    <name evidence="2" type="primary">NS2</name>
</gene>
<organism evidence="2">
    <name type="scientific">Pneumovirus dog/Brne17/USA/2008</name>
    <dbReference type="NCBI Taxonomy" id="879294"/>
    <lineage>
        <taxon>Viruses</taxon>
        <taxon>Riboviria</taxon>
        <taxon>Orthornavirae</taxon>
        <taxon>Negarnaviricota</taxon>
        <taxon>Haploviricotina</taxon>
        <taxon>Monjiviricetes</taxon>
        <taxon>Mononegavirales</taxon>
        <taxon>Pneumoviridae</taxon>
        <taxon>Orthopneumovirus</taxon>
        <taxon>Orthopneumovirus muris</taxon>
        <taxon>murine pneumonia virus</taxon>
    </lineage>
</organism>
<dbReference type="EMBL" id="GU247050">
    <property type="protein sequence ID" value="ADZ31989.1"/>
    <property type="molecule type" value="Viral_cRNA"/>
</dbReference>